<dbReference type="Proteomes" id="UP000800082">
    <property type="component" value="Unassembled WGS sequence"/>
</dbReference>
<organism evidence="1 2">
    <name type="scientific">Didymella exigua CBS 183.55</name>
    <dbReference type="NCBI Taxonomy" id="1150837"/>
    <lineage>
        <taxon>Eukaryota</taxon>
        <taxon>Fungi</taxon>
        <taxon>Dikarya</taxon>
        <taxon>Ascomycota</taxon>
        <taxon>Pezizomycotina</taxon>
        <taxon>Dothideomycetes</taxon>
        <taxon>Pleosporomycetidae</taxon>
        <taxon>Pleosporales</taxon>
        <taxon>Pleosporineae</taxon>
        <taxon>Didymellaceae</taxon>
        <taxon>Didymella</taxon>
    </lineage>
</organism>
<gene>
    <name evidence="1" type="ORF">M421DRAFT_419942</name>
</gene>
<accession>A0A6A5RP15</accession>
<reference evidence="1" key="1">
    <citation type="journal article" date="2020" name="Stud. Mycol.">
        <title>101 Dothideomycetes genomes: a test case for predicting lifestyles and emergence of pathogens.</title>
        <authorList>
            <person name="Haridas S."/>
            <person name="Albert R."/>
            <person name="Binder M."/>
            <person name="Bloem J."/>
            <person name="Labutti K."/>
            <person name="Salamov A."/>
            <person name="Andreopoulos B."/>
            <person name="Baker S."/>
            <person name="Barry K."/>
            <person name="Bills G."/>
            <person name="Bluhm B."/>
            <person name="Cannon C."/>
            <person name="Castanera R."/>
            <person name="Culley D."/>
            <person name="Daum C."/>
            <person name="Ezra D."/>
            <person name="Gonzalez J."/>
            <person name="Henrissat B."/>
            <person name="Kuo A."/>
            <person name="Liang C."/>
            <person name="Lipzen A."/>
            <person name="Lutzoni F."/>
            <person name="Magnuson J."/>
            <person name="Mondo S."/>
            <person name="Nolan M."/>
            <person name="Ohm R."/>
            <person name="Pangilinan J."/>
            <person name="Park H.-J."/>
            <person name="Ramirez L."/>
            <person name="Alfaro M."/>
            <person name="Sun H."/>
            <person name="Tritt A."/>
            <person name="Yoshinaga Y."/>
            <person name="Zwiers L.-H."/>
            <person name="Turgeon B."/>
            <person name="Goodwin S."/>
            <person name="Spatafora J."/>
            <person name="Crous P."/>
            <person name="Grigoriev I."/>
        </authorList>
    </citation>
    <scope>NUCLEOTIDE SEQUENCE</scope>
    <source>
        <strain evidence="1">CBS 183.55</strain>
    </source>
</reference>
<dbReference type="EMBL" id="ML978966">
    <property type="protein sequence ID" value="KAF1929409.1"/>
    <property type="molecule type" value="Genomic_DNA"/>
</dbReference>
<sequence>MKHHFSISPAGLAHALLLPFDSSPTARTCCGIMSVRYCSASRAALREYLSQHPGTRFRINVLQRRD</sequence>
<protein>
    <submittedName>
        <fullName evidence="1">Uncharacterized protein</fullName>
    </submittedName>
</protein>
<name>A0A6A5RP15_9PLEO</name>
<evidence type="ECO:0000313" key="1">
    <source>
        <dbReference type="EMBL" id="KAF1929409.1"/>
    </source>
</evidence>
<evidence type="ECO:0000313" key="2">
    <source>
        <dbReference type="Proteomes" id="UP000800082"/>
    </source>
</evidence>
<dbReference type="RefSeq" id="XP_033449657.1">
    <property type="nucleotide sequence ID" value="XM_033592300.1"/>
</dbReference>
<keyword evidence="2" id="KW-1185">Reference proteome</keyword>
<dbReference type="GeneID" id="54349968"/>
<proteinExistence type="predicted"/>
<feature type="non-terminal residue" evidence="1">
    <location>
        <position position="66"/>
    </location>
</feature>
<dbReference type="AlphaFoldDB" id="A0A6A5RP15"/>